<dbReference type="RefSeq" id="WP_067018946.1">
    <property type="nucleotide sequence ID" value="NZ_FLOB01000011.1"/>
</dbReference>
<proteinExistence type="predicted"/>
<evidence type="ECO:0000313" key="2">
    <source>
        <dbReference type="EMBL" id="SBS36114.1"/>
    </source>
</evidence>
<dbReference type="OrthoDB" id="6098968at2"/>
<dbReference type="STRING" id="1792290.MSP8886_03581"/>
<keyword evidence="3" id="KW-1185">Reference proteome</keyword>
<keyword evidence="1" id="KW-1133">Transmembrane helix</keyword>
<evidence type="ECO:0000313" key="3">
    <source>
        <dbReference type="Proteomes" id="UP000092544"/>
    </source>
</evidence>
<evidence type="ECO:0000256" key="1">
    <source>
        <dbReference type="SAM" id="Phobius"/>
    </source>
</evidence>
<name>A0A1A8TRG0_9GAMM</name>
<sequence>MKPITPDCVVFYSATSCRFYDIEHIPVQKNSQLDFSDLPPSENSLAELQSQVDPDSYKNKAFALIVLPDEWLSSTEQDLDYAVPKELASLAALACAAEKHFSPPETLWFHYQVSRHRRGSHLAVLSCHQNLVEQVCCPFKSVGIRCCVVSFSHWNAYQSLPFGLFRLQKQALLPFEPDRDIGHRHRIVWLAFFAVCVALNVGLLLYDYYLNKEFDHLSGEHHQVTHDISLYDSPSPLLTKVLAAVRALPERVRLSSLKSYDHKVFVALSLSTEEMKSLLARWQTEFPDWQLNVQEEGRSLVEVRGTNKRGNKEVINVGISISSG</sequence>
<feature type="transmembrane region" description="Helical" evidence="1">
    <location>
        <begin position="187"/>
        <end position="206"/>
    </location>
</feature>
<keyword evidence="1" id="KW-0472">Membrane</keyword>
<dbReference type="EMBL" id="FLOB01000011">
    <property type="protein sequence ID" value="SBS36114.1"/>
    <property type="molecule type" value="Genomic_DNA"/>
</dbReference>
<organism evidence="2 3">
    <name type="scientific">Marinomonas spartinae</name>
    <dbReference type="NCBI Taxonomy" id="1792290"/>
    <lineage>
        <taxon>Bacteria</taxon>
        <taxon>Pseudomonadati</taxon>
        <taxon>Pseudomonadota</taxon>
        <taxon>Gammaproteobacteria</taxon>
        <taxon>Oceanospirillales</taxon>
        <taxon>Oceanospirillaceae</taxon>
        <taxon>Marinomonas</taxon>
    </lineage>
</organism>
<dbReference type="Proteomes" id="UP000092544">
    <property type="component" value="Unassembled WGS sequence"/>
</dbReference>
<reference evidence="2 3" key="1">
    <citation type="submission" date="2016-06" db="EMBL/GenBank/DDBJ databases">
        <authorList>
            <person name="Kjaerup R.B."/>
            <person name="Dalgaard T.S."/>
            <person name="Juul-Madsen H.R."/>
        </authorList>
    </citation>
    <scope>NUCLEOTIDE SEQUENCE [LARGE SCALE GENOMIC DNA]</scope>
    <source>
        <strain evidence="2 3">CECT 8886</strain>
    </source>
</reference>
<protein>
    <submittedName>
        <fullName evidence="2">Uncharacterized protein</fullName>
    </submittedName>
</protein>
<keyword evidence="1" id="KW-0812">Transmembrane</keyword>
<gene>
    <name evidence="2" type="ORF">MSP8886_03581</name>
</gene>
<accession>A0A1A8TRG0</accession>
<dbReference type="AlphaFoldDB" id="A0A1A8TRG0"/>